<dbReference type="RefSeq" id="WP_225675036.1">
    <property type="nucleotide sequence ID" value="NZ_JAEDAH010000058.1"/>
</dbReference>
<feature type="coiled-coil region" evidence="1">
    <location>
        <begin position="62"/>
        <end position="115"/>
    </location>
</feature>
<dbReference type="Proteomes" id="UP000714380">
    <property type="component" value="Unassembled WGS sequence"/>
</dbReference>
<feature type="transmembrane region" description="Helical" evidence="2">
    <location>
        <begin position="30"/>
        <end position="52"/>
    </location>
</feature>
<comment type="caution">
    <text evidence="3">The sequence shown here is derived from an EMBL/GenBank/DDBJ whole genome shotgun (WGS) entry which is preliminary data.</text>
</comment>
<keyword evidence="2" id="KW-0812">Transmembrane</keyword>
<protein>
    <submittedName>
        <fullName evidence="3">Type II secretion system protein M</fullName>
    </submittedName>
</protein>
<name>A0ABS7ZRH6_9GAMM</name>
<gene>
    <name evidence="3" type="ORF">I9W95_11600</name>
</gene>
<keyword evidence="4" id="KW-1185">Reference proteome</keyword>
<evidence type="ECO:0000313" key="3">
    <source>
        <dbReference type="EMBL" id="MCA6064251.1"/>
    </source>
</evidence>
<keyword evidence="2" id="KW-0472">Membrane</keyword>
<evidence type="ECO:0000256" key="2">
    <source>
        <dbReference type="SAM" id="Phobius"/>
    </source>
</evidence>
<evidence type="ECO:0000313" key="4">
    <source>
        <dbReference type="Proteomes" id="UP000714380"/>
    </source>
</evidence>
<keyword evidence="1" id="KW-0175">Coiled coil</keyword>
<sequence>MKNWQYWWRHPQAQKLILIYQSLSSREQKLTLATLNVLLAFIMLSLIIWPVWEQFSAAYSRSDEAQAENATLQQKLAALRTQTVVDPNQPLRDELQRTEAQQQLLDDRISQLTKALIPPSEMTTLLASVLQQNPQLRPTSLLALPAEKVNLGEGFADVDLYRHGLRLTMTATYPALVKYLQQLDQSPWAIGWESLQYRVTNYPRAQLTIEVSALSRQPEVLGGH</sequence>
<organism evidence="3 4">
    <name type="scientific">Thalassolituus marinus</name>
    <dbReference type="NCBI Taxonomy" id="671053"/>
    <lineage>
        <taxon>Bacteria</taxon>
        <taxon>Pseudomonadati</taxon>
        <taxon>Pseudomonadota</taxon>
        <taxon>Gammaproteobacteria</taxon>
        <taxon>Oceanospirillales</taxon>
        <taxon>Oceanospirillaceae</taxon>
        <taxon>Thalassolituus</taxon>
    </lineage>
</organism>
<evidence type="ECO:0000256" key="1">
    <source>
        <dbReference type="SAM" id="Coils"/>
    </source>
</evidence>
<dbReference type="EMBL" id="JAEDAH010000058">
    <property type="protein sequence ID" value="MCA6064251.1"/>
    <property type="molecule type" value="Genomic_DNA"/>
</dbReference>
<reference evidence="3 4" key="1">
    <citation type="submission" date="2020-12" db="EMBL/GenBank/DDBJ databases">
        <title>Novel Thalassolituus-related marine hydrocarbonoclastic bacteria mediated algae-derived hydrocarbons mineralization in twilight zone of the northern South China Sea.</title>
        <authorList>
            <person name="Dong C."/>
        </authorList>
    </citation>
    <scope>NUCLEOTIDE SEQUENCE [LARGE SCALE GENOMIC DNA]</scope>
    <source>
        <strain evidence="3 4">IMCC1826</strain>
    </source>
</reference>
<accession>A0ABS7ZRH6</accession>
<keyword evidence="2" id="KW-1133">Transmembrane helix</keyword>
<proteinExistence type="predicted"/>